<dbReference type="GO" id="GO:0005524">
    <property type="term" value="F:ATP binding"/>
    <property type="evidence" value="ECO:0007669"/>
    <property type="project" value="UniProtKB-KW"/>
</dbReference>
<dbReference type="Pfam" id="PF23559">
    <property type="entry name" value="WHD_DRP"/>
    <property type="match status" value="1"/>
</dbReference>
<evidence type="ECO:0000256" key="3">
    <source>
        <dbReference type="ARBA" id="ARBA00022737"/>
    </source>
</evidence>
<dbReference type="Gene3D" id="3.40.50.300">
    <property type="entry name" value="P-loop containing nucleotide triphosphate hydrolases"/>
    <property type="match status" value="1"/>
</dbReference>
<keyword evidence="3" id="KW-0677">Repeat</keyword>
<dbReference type="InterPro" id="IPR041118">
    <property type="entry name" value="Rx_N"/>
</dbReference>
<feature type="domain" description="Disease resistance protein winged helix" evidence="9">
    <location>
        <begin position="395"/>
        <end position="468"/>
    </location>
</feature>
<dbReference type="InterPro" id="IPR036388">
    <property type="entry name" value="WH-like_DNA-bd_sf"/>
</dbReference>
<dbReference type="InterPro" id="IPR058922">
    <property type="entry name" value="WHD_DRP"/>
</dbReference>
<evidence type="ECO:0008006" key="13">
    <source>
        <dbReference type="Google" id="ProtNLM"/>
    </source>
</evidence>
<reference evidence="11 12" key="1">
    <citation type="submission" date="2019-09" db="EMBL/GenBank/DDBJ databases">
        <title>A chromosome-level genome assembly of the Chinese tupelo Nyssa sinensis.</title>
        <authorList>
            <person name="Yang X."/>
            <person name="Kang M."/>
            <person name="Yang Y."/>
            <person name="Xiong H."/>
            <person name="Wang M."/>
            <person name="Zhang Z."/>
            <person name="Wang Z."/>
            <person name="Wu H."/>
            <person name="Ma T."/>
            <person name="Liu J."/>
            <person name="Xi Z."/>
        </authorList>
    </citation>
    <scope>NUCLEOTIDE SEQUENCE [LARGE SCALE GENOMIC DNA]</scope>
    <source>
        <strain evidence="11">J267</strain>
        <tissue evidence="11">Leaf</tissue>
    </source>
</reference>
<name>A0A5J5BAJ3_9ASTE</name>
<evidence type="ECO:0000259" key="9">
    <source>
        <dbReference type="Pfam" id="PF23559"/>
    </source>
</evidence>
<organism evidence="11 12">
    <name type="scientific">Nyssa sinensis</name>
    <dbReference type="NCBI Taxonomy" id="561372"/>
    <lineage>
        <taxon>Eukaryota</taxon>
        <taxon>Viridiplantae</taxon>
        <taxon>Streptophyta</taxon>
        <taxon>Embryophyta</taxon>
        <taxon>Tracheophyta</taxon>
        <taxon>Spermatophyta</taxon>
        <taxon>Magnoliopsida</taxon>
        <taxon>eudicotyledons</taxon>
        <taxon>Gunneridae</taxon>
        <taxon>Pentapetalae</taxon>
        <taxon>asterids</taxon>
        <taxon>Cornales</taxon>
        <taxon>Nyssaceae</taxon>
        <taxon>Nyssa</taxon>
    </lineage>
</organism>
<dbReference type="GO" id="GO:0051607">
    <property type="term" value="P:defense response to virus"/>
    <property type="evidence" value="ECO:0007669"/>
    <property type="project" value="UniProtKB-ARBA"/>
</dbReference>
<dbReference type="InterPro" id="IPR032675">
    <property type="entry name" value="LRR_dom_sf"/>
</dbReference>
<dbReference type="Proteomes" id="UP000325577">
    <property type="component" value="Linkage Group LG14"/>
</dbReference>
<dbReference type="PRINTS" id="PR00364">
    <property type="entry name" value="DISEASERSIST"/>
</dbReference>
<evidence type="ECO:0000256" key="6">
    <source>
        <dbReference type="ARBA" id="ARBA00022840"/>
    </source>
</evidence>
<feature type="domain" description="Disease resistance R13L4/SHOC-2-like LRR" evidence="10">
    <location>
        <begin position="513"/>
        <end position="748"/>
    </location>
</feature>
<dbReference type="InterPro" id="IPR027417">
    <property type="entry name" value="P-loop_NTPase"/>
</dbReference>
<evidence type="ECO:0000256" key="1">
    <source>
        <dbReference type="ARBA" id="ARBA00008894"/>
    </source>
</evidence>
<feature type="domain" description="NB-ARC" evidence="7">
    <location>
        <begin position="129"/>
        <end position="303"/>
    </location>
</feature>
<dbReference type="Pfam" id="PF18052">
    <property type="entry name" value="Rx_N"/>
    <property type="match status" value="1"/>
</dbReference>
<dbReference type="OrthoDB" id="646178at2759"/>
<evidence type="ECO:0000259" key="10">
    <source>
        <dbReference type="Pfam" id="PF23598"/>
    </source>
</evidence>
<dbReference type="CDD" id="cd14798">
    <property type="entry name" value="RX-CC_like"/>
    <property type="match status" value="1"/>
</dbReference>
<dbReference type="EMBL" id="CM018037">
    <property type="protein sequence ID" value="KAA8539674.1"/>
    <property type="molecule type" value="Genomic_DNA"/>
</dbReference>
<dbReference type="SUPFAM" id="SSF52058">
    <property type="entry name" value="L domain-like"/>
    <property type="match status" value="1"/>
</dbReference>
<dbReference type="InterPro" id="IPR042197">
    <property type="entry name" value="Apaf_helical"/>
</dbReference>
<dbReference type="FunFam" id="1.10.8.430:FF:000003">
    <property type="entry name" value="Probable disease resistance protein At5g66910"/>
    <property type="match status" value="1"/>
</dbReference>
<dbReference type="GO" id="GO:0043531">
    <property type="term" value="F:ADP binding"/>
    <property type="evidence" value="ECO:0007669"/>
    <property type="project" value="InterPro"/>
</dbReference>
<comment type="similarity">
    <text evidence="1">Belongs to the disease resistance NB-LRR family.</text>
</comment>
<feature type="domain" description="Disease resistance N-terminal" evidence="8">
    <location>
        <begin position="1"/>
        <end position="47"/>
    </location>
</feature>
<proteinExistence type="inferred from homology"/>
<keyword evidence="4" id="KW-0547">Nucleotide-binding</keyword>
<protein>
    <recommendedName>
        <fullName evidence="13">NB-ARC domain-containing protein</fullName>
    </recommendedName>
</protein>
<evidence type="ECO:0000313" key="11">
    <source>
        <dbReference type="EMBL" id="KAA8539674.1"/>
    </source>
</evidence>
<evidence type="ECO:0000256" key="2">
    <source>
        <dbReference type="ARBA" id="ARBA00022614"/>
    </source>
</evidence>
<dbReference type="Gene3D" id="3.80.10.10">
    <property type="entry name" value="Ribonuclease Inhibitor"/>
    <property type="match status" value="1"/>
</dbReference>
<keyword evidence="6" id="KW-0067">ATP-binding</keyword>
<dbReference type="InterPro" id="IPR055414">
    <property type="entry name" value="LRR_R13L4/SHOC2-like"/>
</dbReference>
<dbReference type="Gene3D" id="1.10.8.430">
    <property type="entry name" value="Helical domain of apoptotic protease-activating factors"/>
    <property type="match status" value="1"/>
</dbReference>
<dbReference type="InterPro" id="IPR038005">
    <property type="entry name" value="RX-like_CC"/>
</dbReference>
<dbReference type="PANTHER" id="PTHR23155:SF1193">
    <property type="entry name" value="DISEASE RESISTANCE PROTEIN RPP13-RELATED"/>
    <property type="match status" value="1"/>
</dbReference>
<dbReference type="PANTHER" id="PTHR23155">
    <property type="entry name" value="DISEASE RESISTANCE PROTEIN RP"/>
    <property type="match status" value="1"/>
</dbReference>
<dbReference type="InterPro" id="IPR044974">
    <property type="entry name" value="Disease_R_plants"/>
</dbReference>
<keyword evidence="2" id="KW-0433">Leucine-rich repeat</keyword>
<dbReference type="Gene3D" id="1.10.10.10">
    <property type="entry name" value="Winged helix-like DNA-binding domain superfamily/Winged helix DNA-binding domain"/>
    <property type="match status" value="1"/>
</dbReference>
<evidence type="ECO:0000259" key="8">
    <source>
        <dbReference type="Pfam" id="PF18052"/>
    </source>
</evidence>
<keyword evidence="5" id="KW-0611">Plant defense</keyword>
<evidence type="ECO:0000256" key="4">
    <source>
        <dbReference type="ARBA" id="ARBA00022741"/>
    </source>
</evidence>
<accession>A0A5J5BAJ3</accession>
<dbReference type="Pfam" id="PF00931">
    <property type="entry name" value="NB-ARC"/>
    <property type="match status" value="1"/>
</dbReference>
<evidence type="ECO:0000259" key="7">
    <source>
        <dbReference type="Pfam" id="PF00931"/>
    </source>
</evidence>
<dbReference type="FunFam" id="1.10.10.10:FF:000322">
    <property type="entry name" value="Probable disease resistance protein At1g63360"/>
    <property type="match status" value="1"/>
</dbReference>
<dbReference type="GO" id="GO:0098542">
    <property type="term" value="P:defense response to other organism"/>
    <property type="evidence" value="ECO:0007669"/>
    <property type="project" value="TreeGrafter"/>
</dbReference>
<dbReference type="InterPro" id="IPR002182">
    <property type="entry name" value="NB-ARC"/>
</dbReference>
<dbReference type="Gene3D" id="1.20.5.4130">
    <property type="match status" value="1"/>
</dbReference>
<dbReference type="Pfam" id="PF23598">
    <property type="entry name" value="LRR_14"/>
    <property type="match status" value="1"/>
</dbReference>
<gene>
    <name evidence="11" type="ORF">F0562_026366</name>
</gene>
<dbReference type="FunFam" id="3.40.50.300:FF:001091">
    <property type="entry name" value="Probable disease resistance protein At1g61300"/>
    <property type="match status" value="1"/>
</dbReference>
<evidence type="ECO:0000313" key="12">
    <source>
        <dbReference type="Proteomes" id="UP000325577"/>
    </source>
</evidence>
<sequence>MQCFLKDADQRQEQDERVRNWVAEIRNVAYDAEDVIESFIFKVGRRGGGLWGSLRRSTFIVGKAYSVYRIGSEIKSIRINLGDISNSLQTYSIKFASNGEGTSSMSEMQRRFRRSYPHVEEDDVISLEASTRAMMAELMKKEERLRVVSIVGMGGFGKTTLAKKIYNHDNVKRHFECHAWTFISQQYATRDVLLGILTKVFSPSPNKRQVLEKLKEEELVEKLYNFLRGKRYLMVLDDIWSNEAWDSLKVSFPNGKMGSKILLTTRNKEVALHADPWSSPIEPPFLNDEESWDLFCRKAFPRDIVGDQGCPPELVNLGKKMMKKCGGLPLALVVLGGLLATKNSLNEWQAVQRNINAHLNKFESQHYGGVYGILSLSHHELPYYLKPCFLYLGHFPEDWEIKKKKLIRLWIAEGFISPLWQGEREETVEDVAEQCLEELINRCMVQLVRRDSTGRGVKTCRIHDLMWDPCVSMAREESFLGIIRHQGHAMADDDSSSLRLATTKSRRLAIHASSRSDLKRVLDLEGALFDNAKTEVPKAIGKLIHLRYLGLRKMGTATLPRSIGKLRRLQTLDLRDNYSLKTLPDVIWKMECLRHLFFSNWNENIGVRLDTLRNLETLKYAYAADLLRNDGVRNLTNLQNLGIKFERSSEVEEVLGSPIIRQDRFQSLYMLLDFRTPEILFPSLEVLSRCHHLVKLWLNGRIPEDVHSHRHHLEFLPPNVTYLILFNTRLEQDPMAMLEKLPNLRILK</sequence>
<dbReference type="AlphaFoldDB" id="A0A5J5BAJ3"/>
<evidence type="ECO:0000256" key="5">
    <source>
        <dbReference type="ARBA" id="ARBA00022821"/>
    </source>
</evidence>
<keyword evidence="12" id="KW-1185">Reference proteome</keyword>
<dbReference type="SUPFAM" id="SSF52540">
    <property type="entry name" value="P-loop containing nucleoside triphosphate hydrolases"/>
    <property type="match status" value="1"/>
</dbReference>